<dbReference type="GO" id="GO:0005886">
    <property type="term" value="C:plasma membrane"/>
    <property type="evidence" value="ECO:0007669"/>
    <property type="project" value="TreeGrafter"/>
</dbReference>
<evidence type="ECO:0000256" key="1">
    <source>
        <dbReference type="ARBA" id="ARBA00022443"/>
    </source>
</evidence>
<keyword evidence="1 4" id="KW-0728">SH3 domain</keyword>
<dbReference type="Pfam" id="PF00617">
    <property type="entry name" value="RasGEF"/>
    <property type="match status" value="1"/>
</dbReference>
<feature type="region of interest" description="Disordered" evidence="5">
    <location>
        <begin position="289"/>
        <end position="359"/>
    </location>
</feature>
<dbReference type="PROSITE" id="PS50002">
    <property type="entry name" value="SH3"/>
    <property type="match status" value="1"/>
</dbReference>
<dbReference type="Gene3D" id="2.30.30.40">
    <property type="entry name" value="SH3 Domains"/>
    <property type="match status" value="1"/>
</dbReference>
<organism evidence="10 11">
    <name type="scientific">Agrocybe chaxingu</name>
    <dbReference type="NCBI Taxonomy" id="84603"/>
    <lineage>
        <taxon>Eukaryota</taxon>
        <taxon>Fungi</taxon>
        <taxon>Dikarya</taxon>
        <taxon>Basidiomycota</taxon>
        <taxon>Agaricomycotina</taxon>
        <taxon>Agaricomycetes</taxon>
        <taxon>Agaricomycetidae</taxon>
        <taxon>Agaricales</taxon>
        <taxon>Agaricineae</taxon>
        <taxon>Strophariaceae</taxon>
        <taxon>Agrocybe</taxon>
    </lineage>
</organism>
<dbReference type="OrthoDB" id="546434at2759"/>
<evidence type="ECO:0000256" key="3">
    <source>
        <dbReference type="PROSITE-ProRule" id="PRU00168"/>
    </source>
</evidence>
<dbReference type="InterPro" id="IPR001202">
    <property type="entry name" value="WW_dom"/>
</dbReference>
<dbReference type="InterPro" id="IPR023578">
    <property type="entry name" value="Ras_GEF_dom_sf"/>
</dbReference>
<dbReference type="InterPro" id="IPR001895">
    <property type="entry name" value="RASGEF_cat_dom"/>
</dbReference>
<dbReference type="CDD" id="cd00155">
    <property type="entry name" value="RasGEF"/>
    <property type="match status" value="1"/>
</dbReference>
<dbReference type="Proteomes" id="UP001148786">
    <property type="component" value="Unassembled WGS sequence"/>
</dbReference>
<evidence type="ECO:0000256" key="4">
    <source>
        <dbReference type="PROSITE-ProRule" id="PRU00192"/>
    </source>
</evidence>
<dbReference type="SUPFAM" id="SSF48366">
    <property type="entry name" value="Ras GEF"/>
    <property type="match status" value="1"/>
</dbReference>
<protein>
    <recommendedName>
        <fullName evidence="12">Ras GEF</fullName>
    </recommendedName>
</protein>
<dbReference type="Gene3D" id="1.10.840.10">
    <property type="entry name" value="Ras guanine-nucleotide exchange factors catalytic domain"/>
    <property type="match status" value="1"/>
</dbReference>
<feature type="compositionally biased region" description="Polar residues" evidence="5">
    <location>
        <begin position="176"/>
        <end position="186"/>
    </location>
</feature>
<dbReference type="PANTHER" id="PTHR23113">
    <property type="entry name" value="GUANINE NUCLEOTIDE EXCHANGE FACTOR"/>
    <property type="match status" value="1"/>
</dbReference>
<dbReference type="GO" id="GO:0007265">
    <property type="term" value="P:Ras protein signal transduction"/>
    <property type="evidence" value="ECO:0007669"/>
    <property type="project" value="TreeGrafter"/>
</dbReference>
<feature type="domain" description="N-terminal Ras-GEF" evidence="9">
    <location>
        <begin position="907"/>
        <end position="1037"/>
    </location>
</feature>
<name>A0A9W8K3P3_9AGAR</name>
<evidence type="ECO:0000313" key="11">
    <source>
        <dbReference type="Proteomes" id="UP001148786"/>
    </source>
</evidence>
<evidence type="ECO:0000256" key="2">
    <source>
        <dbReference type="ARBA" id="ARBA00022658"/>
    </source>
</evidence>
<dbReference type="SUPFAM" id="SSF50044">
    <property type="entry name" value="SH3-domain"/>
    <property type="match status" value="1"/>
</dbReference>
<feature type="region of interest" description="Disordered" evidence="5">
    <location>
        <begin position="127"/>
        <end position="188"/>
    </location>
</feature>
<evidence type="ECO:0000259" key="8">
    <source>
        <dbReference type="PROSITE" id="PS50020"/>
    </source>
</evidence>
<dbReference type="FunFam" id="2.30.30.40:FF:000072">
    <property type="entry name" value="Unconventional Myosin IB"/>
    <property type="match status" value="1"/>
</dbReference>
<feature type="compositionally biased region" description="Polar residues" evidence="5">
    <location>
        <begin position="313"/>
        <end position="323"/>
    </location>
</feature>
<dbReference type="InterPro" id="IPR000651">
    <property type="entry name" value="Ras-like_Gua-exchang_fac_N"/>
</dbReference>
<proteinExistence type="predicted"/>
<accession>A0A9W8K3P3</accession>
<dbReference type="PROSITE" id="PS50020">
    <property type="entry name" value="WW_DOMAIN_2"/>
    <property type="match status" value="1"/>
</dbReference>
<dbReference type="InterPro" id="IPR036028">
    <property type="entry name" value="SH3-like_dom_sf"/>
</dbReference>
<evidence type="ECO:0000259" key="7">
    <source>
        <dbReference type="PROSITE" id="PS50009"/>
    </source>
</evidence>
<dbReference type="PANTHER" id="PTHR23113:SF368">
    <property type="entry name" value="CELL DIVISION CONTROL PROTEIN 25"/>
    <property type="match status" value="1"/>
</dbReference>
<dbReference type="Gene3D" id="2.20.70.10">
    <property type="match status" value="1"/>
</dbReference>
<dbReference type="Pfam" id="PF00018">
    <property type="entry name" value="SH3_1"/>
    <property type="match status" value="1"/>
</dbReference>
<evidence type="ECO:0000259" key="9">
    <source>
        <dbReference type="PROSITE" id="PS50212"/>
    </source>
</evidence>
<dbReference type="SMART" id="SM00229">
    <property type="entry name" value="RasGEFN"/>
    <property type="match status" value="1"/>
</dbReference>
<feature type="compositionally biased region" description="Basic and acidic residues" evidence="5">
    <location>
        <begin position="164"/>
        <end position="175"/>
    </location>
</feature>
<dbReference type="EMBL" id="JANKHO010000267">
    <property type="protein sequence ID" value="KAJ3512302.1"/>
    <property type="molecule type" value="Genomic_DNA"/>
</dbReference>
<feature type="region of interest" description="Disordered" evidence="5">
    <location>
        <begin position="456"/>
        <end position="475"/>
    </location>
</feature>
<evidence type="ECO:0000259" key="6">
    <source>
        <dbReference type="PROSITE" id="PS50002"/>
    </source>
</evidence>
<feature type="domain" description="Ras-GEF" evidence="7">
    <location>
        <begin position="1071"/>
        <end position="1308"/>
    </location>
</feature>
<dbReference type="InterPro" id="IPR008937">
    <property type="entry name" value="Ras-like_GEF"/>
</dbReference>
<feature type="region of interest" description="Disordered" evidence="5">
    <location>
        <begin position="247"/>
        <end position="266"/>
    </location>
</feature>
<feature type="domain" description="WW" evidence="8">
    <location>
        <begin position="264"/>
        <end position="294"/>
    </location>
</feature>
<gene>
    <name evidence="10" type="ORF">NLJ89_g3594</name>
</gene>
<evidence type="ECO:0008006" key="12">
    <source>
        <dbReference type="Google" id="ProtNLM"/>
    </source>
</evidence>
<dbReference type="Gene3D" id="1.20.870.10">
    <property type="entry name" value="Son of sevenless (SoS) protein Chain: S domain 1"/>
    <property type="match status" value="1"/>
</dbReference>
<dbReference type="CDD" id="cd06224">
    <property type="entry name" value="REM"/>
    <property type="match status" value="1"/>
</dbReference>
<dbReference type="SMART" id="SM00326">
    <property type="entry name" value="SH3"/>
    <property type="match status" value="1"/>
</dbReference>
<feature type="domain" description="SH3" evidence="6">
    <location>
        <begin position="55"/>
        <end position="114"/>
    </location>
</feature>
<dbReference type="SMART" id="SM00147">
    <property type="entry name" value="RasGEF"/>
    <property type="match status" value="1"/>
</dbReference>
<dbReference type="Pfam" id="PF00618">
    <property type="entry name" value="RasGEF_N"/>
    <property type="match status" value="1"/>
</dbReference>
<evidence type="ECO:0000256" key="5">
    <source>
        <dbReference type="SAM" id="MobiDB-lite"/>
    </source>
</evidence>
<dbReference type="PROSITE" id="PS50212">
    <property type="entry name" value="RASGEF_NTER"/>
    <property type="match status" value="1"/>
</dbReference>
<sequence length="1376" mass="152230">MAMAASAMYPNTFVRGTGRSTTTVSPATPESAQTPVQAVQQEYLQQEQQIAEEQYNTLFCRALYDYEAQDASALSFRRGDIIEILTQQPSGWWDGLLGEERGWFPSNYVAIISDEEAELALSQQEFGTADTRPTDQQPTTSAIAPHALSSGAQSENEEWLENELSYRSRSKEGQKDITQNGGQSSDFWMPEVTADGQIYYVNTQTGQRSRYLPQETEDEVSDGDLAGLASQSTSRSGTSAGLAFGLNEASEASSESDADVQPTDPWVKKLADDGMSYYYLNTRDGKVQWTTPETTGATKVKSSRANAALPSDVSRQPDTSRLSVYSDDSDIQPFDHLLQSRPRQNNGSSQALAGSSIRTEPNPAALMELTSAERIAKSLQHALEPPPPSLVTDLSSVARSAIQAVVENVQTSGVNRQGEDDQRMDQLIYSAVLAVRNLLYTSAAPSSQMPINIGQGGARDTKVHSTSTSPLKPAQRKVTATLSRLVLSARAMQYDSGSQMADTLNRIETDSEELERAVLSFVLEVQRSEHNQARPEKHHKRLQGVFSTANIGLGLVGGGAAGSWKGFGYVSLDDRDGMPQKPLSTEAVAEVGTSLSQLQEGIGALGQALRLTADNSVQQVRSRVQELVTQISNFLSLTADIHVARHVDIDGIRQAGDAAANDHYSHSVENARHLVRTLEAVTQAIYDDSSALLVTTQTLHDGDGDPLRGEREAAYDLLDSLASSLGMNLNLVKQTFEGLLSVGHEQADIAQGDYNGSIEWRMSRLSVINDHINGTQQTSKEAYGSDNEDVVDMGFALKPGLRTQKSAAESSYDSYRTLAAVDTTPVLTRDSEDNTLVNHSPVESRGALPENDGTFDDEAPATKPASRPSGPGKLERLLGKEYADRVAADLQPWYLRPNYSPSDIIIESDGVRGGTVPALVERLTAHEQADTTFTRAFLMTYKSFTTLDELFDLLVARFRIQPPDGLTPPELEEWGKLKQHVIQMRVINTFKSMITDDGVLEKEDMYILERMKEFIASEEVSRLAAAKQLLILIERARGQGDIKTLVNMNLGSPPPPIIPKSGKKLKLLDIDPLELARQLTIMESQLYQRIKPMECLQRAREQKTDNVDNITTVIQTSNRIADWVAESILSKEDSRRRAQIVKHLIGVADRCRTLNNFSTMIAITSGLNTPPIRRLKRTWEQVNQRFMAQFGACEMTIDSNKNFTRYRQLMANVTPPCVPFIGVFLSTLQFIQDGNPDNLPGGLVNFRKRQKASEVINDIKRWQALPFNFQSLPAVQNYITESLNQFSTSDTKASSDHFWALSLEREPREREDEKMARLLQERLTGLQLLLFSIFLCFCGAEDDLPICDLVSASFKEDIHAHCRYKCWPSLLFIMYN</sequence>
<feature type="compositionally biased region" description="Polar residues" evidence="5">
    <location>
        <begin position="341"/>
        <end position="359"/>
    </location>
</feature>
<dbReference type="GO" id="GO:0005085">
    <property type="term" value="F:guanyl-nucleotide exchange factor activity"/>
    <property type="evidence" value="ECO:0007669"/>
    <property type="project" value="UniProtKB-KW"/>
</dbReference>
<comment type="caution">
    <text evidence="10">The sequence shown here is derived from an EMBL/GenBank/DDBJ whole genome shotgun (WGS) entry which is preliminary data.</text>
</comment>
<keyword evidence="11" id="KW-1185">Reference proteome</keyword>
<keyword evidence="2 3" id="KW-0344">Guanine-nucleotide releasing factor</keyword>
<dbReference type="InterPro" id="IPR001452">
    <property type="entry name" value="SH3_domain"/>
</dbReference>
<feature type="region of interest" description="Disordered" evidence="5">
    <location>
        <begin position="826"/>
        <end position="874"/>
    </location>
</feature>
<reference evidence="10" key="1">
    <citation type="submission" date="2022-07" db="EMBL/GenBank/DDBJ databases">
        <title>Genome Sequence of Agrocybe chaxingu.</title>
        <authorList>
            <person name="Buettner E."/>
        </authorList>
    </citation>
    <scope>NUCLEOTIDE SEQUENCE</scope>
    <source>
        <strain evidence="10">MP-N11</strain>
    </source>
</reference>
<dbReference type="InterPro" id="IPR036964">
    <property type="entry name" value="RASGEF_cat_dom_sf"/>
</dbReference>
<dbReference type="CDD" id="cd11883">
    <property type="entry name" value="SH3_Sdc25"/>
    <property type="match status" value="1"/>
</dbReference>
<dbReference type="PROSITE" id="PS50009">
    <property type="entry name" value="RASGEF_CAT"/>
    <property type="match status" value="1"/>
</dbReference>
<evidence type="ECO:0000313" key="10">
    <source>
        <dbReference type="EMBL" id="KAJ3512302.1"/>
    </source>
</evidence>
<dbReference type="PRINTS" id="PR00452">
    <property type="entry name" value="SH3DOMAIN"/>
</dbReference>